<reference evidence="2" key="1">
    <citation type="submission" date="2021-03" db="EMBL/GenBank/DDBJ databases">
        <title>Alkalibacter marinus sp. nov., isolated from tidal flat sediment.</title>
        <authorList>
            <person name="Namirimu T."/>
            <person name="Yang J.-A."/>
            <person name="Yang S.-H."/>
            <person name="Kim Y.-J."/>
            <person name="Kwon K.K."/>
        </authorList>
    </citation>
    <scope>NUCLEOTIDE SEQUENCE</scope>
    <source>
        <strain evidence="2">ES005</strain>
    </source>
</reference>
<evidence type="ECO:0000313" key="3">
    <source>
        <dbReference type="Proteomes" id="UP000663499"/>
    </source>
</evidence>
<dbReference type="Proteomes" id="UP000663499">
    <property type="component" value="Chromosome"/>
</dbReference>
<dbReference type="AlphaFoldDB" id="A0A974XGW2"/>
<keyword evidence="1" id="KW-1133">Transmembrane helix</keyword>
<evidence type="ECO:0000313" key="2">
    <source>
        <dbReference type="EMBL" id="QSX08490.1"/>
    </source>
</evidence>
<sequence>MKQRKKRAFWLVSFLLFLGALTAVFFAKPLLTRANESEPVFLGLHLLKGENLALTNVEISVVVNDRNTSTVNASYEITNTGSENTSVYMAMPLTGKTMTDSTYRFTPYKYNSVLVSGDQINSMVQGVSVQYDMWRAYSFEVPIGAGETKTASISYNIENGSTEDGKMFYSIHLDHIKSWLSQPENVSVTVSFNPKTVKAYNFDSSFEPEPTEISDQFILTWVFVEEIPDNIRFQYSIVDEIIKDTLRSQGNEELIAFVHAVESRDHGKVVELGKEYVQKAEEPKIQSMVYLLMADSYLFLKNYSQTLAIYELLGATTTDYGGLDNPIQTKVLLNRLTCLANTKDYETLYDLINFERVNPDLNYFVRNALEDAYDRIPGATLEALEEDRRPPTGLELFINRFLGGEFTFFLIGIISAVLIITGLIIYFRRKRKKNNFFY</sequence>
<name>A0A974XGW2_9FIRM</name>
<protein>
    <submittedName>
        <fullName evidence="2">Uncharacterized protein</fullName>
    </submittedName>
</protein>
<gene>
    <name evidence="2" type="ORF">J0B03_12005</name>
</gene>
<keyword evidence="1" id="KW-0472">Membrane</keyword>
<keyword evidence="3" id="KW-1185">Reference proteome</keyword>
<proteinExistence type="predicted"/>
<evidence type="ECO:0000256" key="1">
    <source>
        <dbReference type="SAM" id="Phobius"/>
    </source>
</evidence>
<dbReference type="RefSeq" id="WP_207299831.1">
    <property type="nucleotide sequence ID" value="NZ_CP071444.1"/>
</dbReference>
<organism evidence="2 3">
    <name type="scientific">Alkalibacter rhizosphaerae</name>
    <dbReference type="NCBI Taxonomy" id="2815577"/>
    <lineage>
        <taxon>Bacteria</taxon>
        <taxon>Bacillati</taxon>
        <taxon>Bacillota</taxon>
        <taxon>Clostridia</taxon>
        <taxon>Eubacteriales</taxon>
        <taxon>Eubacteriaceae</taxon>
        <taxon>Alkalibacter</taxon>
    </lineage>
</organism>
<feature type="transmembrane region" description="Helical" evidence="1">
    <location>
        <begin position="406"/>
        <end position="427"/>
    </location>
</feature>
<dbReference type="EMBL" id="CP071444">
    <property type="protein sequence ID" value="QSX08490.1"/>
    <property type="molecule type" value="Genomic_DNA"/>
</dbReference>
<accession>A0A974XGW2</accession>
<dbReference type="KEGG" id="alka:J0B03_12005"/>
<dbReference type="Gene3D" id="2.60.40.3680">
    <property type="match status" value="1"/>
</dbReference>
<keyword evidence="1" id="KW-0812">Transmembrane</keyword>